<evidence type="ECO:0000259" key="3">
    <source>
        <dbReference type="SMART" id="SM00968"/>
    </source>
</evidence>
<feature type="coiled-coil region" evidence="2">
    <location>
        <begin position="349"/>
        <end position="376"/>
    </location>
</feature>
<feature type="coiled-coil region" evidence="2">
    <location>
        <begin position="62"/>
        <end position="233"/>
    </location>
</feature>
<dbReference type="EMBL" id="LIAE01008246">
    <property type="protein sequence ID" value="PAV74963.1"/>
    <property type="molecule type" value="Genomic_DNA"/>
</dbReference>
<dbReference type="SUPFAM" id="SSF52540">
    <property type="entry name" value="P-loop containing nucleoside triphosphate hydrolases"/>
    <property type="match status" value="1"/>
</dbReference>
<keyword evidence="5" id="KW-1185">Reference proteome</keyword>
<dbReference type="InterPro" id="IPR027417">
    <property type="entry name" value="P-loop_NTPase"/>
</dbReference>
<organism evidence="4 5">
    <name type="scientific">Diploscapter pachys</name>
    <dbReference type="NCBI Taxonomy" id="2018661"/>
    <lineage>
        <taxon>Eukaryota</taxon>
        <taxon>Metazoa</taxon>
        <taxon>Ecdysozoa</taxon>
        <taxon>Nematoda</taxon>
        <taxon>Chromadorea</taxon>
        <taxon>Rhabditida</taxon>
        <taxon>Rhabditina</taxon>
        <taxon>Rhabditomorpha</taxon>
        <taxon>Rhabditoidea</taxon>
        <taxon>Rhabditidae</taxon>
        <taxon>Diploscapter</taxon>
    </lineage>
</organism>
<name>A0A2A2KM94_9BILA</name>
<dbReference type="EMBL" id="LIAE01008246">
    <property type="protein sequence ID" value="PAV74965.1"/>
    <property type="molecule type" value="Genomic_DNA"/>
</dbReference>
<dbReference type="InterPro" id="IPR036277">
    <property type="entry name" value="SMC_hinge_sf"/>
</dbReference>
<protein>
    <recommendedName>
        <fullName evidence="3">SMC hinge domain-containing protein</fullName>
    </recommendedName>
</protein>
<feature type="coiled-coil region" evidence="2">
    <location>
        <begin position="676"/>
        <end position="710"/>
    </location>
</feature>
<dbReference type="Gene3D" id="1.20.1060.20">
    <property type="match status" value="1"/>
</dbReference>
<gene>
    <name evidence="4" type="ORF">WR25_10177</name>
</gene>
<reference evidence="4 5" key="1">
    <citation type="journal article" date="2017" name="Curr. Biol.">
        <title>Genome architecture and evolution of a unichromosomal asexual nematode.</title>
        <authorList>
            <person name="Fradin H."/>
            <person name="Zegar C."/>
            <person name="Gutwein M."/>
            <person name="Lucas J."/>
            <person name="Kovtun M."/>
            <person name="Corcoran D."/>
            <person name="Baugh L.R."/>
            <person name="Kiontke K."/>
            <person name="Gunsalus K."/>
            <person name="Fitch D.H."/>
            <person name="Piano F."/>
        </authorList>
    </citation>
    <scope>NUCLEOTIDE SEQUENCE [LARGE SCALE GENOMIC DNA]</scope>
    <source>
        <strain evidence="4">PF1309</strain>
    </source>
</reference>
<sequence length="766" mass="90232">MESAGFSRSNPYYIVKQGKVNELATASDPYRLQLLREVAGTRVYDEKKQESLELLNSSKDKNKKCEEFIKIITNRLKELEAETNELKEYQRLDKDKRALEYSLAEHELNEVTKQSNKLNEDRHNLNNNSQKVTADFAKVQGDIATYSAEKRRLEARFKGLREEKETLEFERSSLMERRSNLKVMIEDLNSEVEKEKNARADASNELTEIRAEIENKEKELNELKPKLAELTENELKLQTKIRVTEAHIKELMGKQQFKDENEKNAVLDKEHERLRKQKDDTKERLDQFKKSLEEMDEELEMLTNKVNTKYRVELSRLKDHISNGNQTMTDKRRDYENTVAKKLDSSRQSTSIRDQINQTEQEIATYEDQLRRCSNRGAYNGMIGVKKIVEEMKRNPRNTQEKNGVEGYYGTVMELFEVPAHFYQAIEVTAGNRLFAHIVKDDTVAQYLLKKFNDHNYPGEPVFMPLNRLNPGPEKELPNENRSEVRPLIELLDFDAAHEKVFRLIFGSTALIRRMDPNVTRTLKNHGFDCITMDGTQVSLRGTMTGGYLDPKKIKLDIYNNVREQKKQKEQLDRSLKESEEKTANLMKEADEFRKLLDDTEHDVRVVRMEYQEMYEKNRRATERIGELHRAKQPRETEIKRFENLIDEVTKKMQFNRSLRQNPFQGALSSEENEQVKELQKAMHDDTENLRKVVEKRTRVEKDKNQVENMLSSHLYRVRDNLQANTDDIGVSQKRDDLSAETAELILVNKRHTFFEFYQIYRIYFF</sequence>
<dbReference type="OrthoDB" id="431497at2759"/>
<dbReference type="SUPFAM" id="SSF90257">
    <property type="entry name" value="Myosin rod fragments"/>
    <property type="match status" value="1"/>
</dbReference>
<evidence type="ECO:0000313" key="4">
    <source>
        <dbReference type="EMBL" id="PAV74963.1"/>
    </source>
</evidence>
<accession>A0A2A2KM94</accession>
<dbReference type="SMART" id="SM00968">
    <property type="entry name" value="SMC_hinge"/>
    <property type="match status" value="1"/>
</dbReference>
<dbReference type="Gene3D" id="3.30.70.1620">
    <property type="match status" value="1"/>
</dbReference>
<dbReference type="InterPro" id="IPR010935">
    <property type="entry name" value="SMC_hinge"/>
</dbReference>
<dbReference type="STRING" id="2018661.A0A2A2KM94"/>
<dbReference type="GO" id="GO:0005524">
    <property type="term" value="F:ATP binding"/>
    <property type="evidence" value="ECO:0007669"/>
    <property type="project" value="InterPro"/>
</dbReference>
<dbReference type="Proteomes" id="UP000218231">
    <property type="component" value="Unassembled WGS sequence"/>
</dbReference>
<dbReference type="PANTHER" id="PTHR43977">
    <property type="entry name" value="STRUCTURAL MAINTENANCE OF CHROMOSOMES PROTEIN 3"/>
    <property type="match status" value="1"/>
</dbReference>
<feature type="domain" description="SMC hinge" evidence="3">
    <location>
        <begin position="406"/>
        <end position="520"/>
    </location>
</feature>
<evidence type="ECO:0000256" key="1">
    <source>
        <dbReference type="ARBA" id="ARBA00023054"/>
    </source>
</evidence>
<comment type="caution">
    <text evidence="4">The sequence shown here is derived from an EMBL/GenBank/DDBJ whole genome shotgun (WGS) entry which is preliminary data.</text>
</comment>
<feature type="coiled-coil region" evidence="2">
    <location>
        <begin position="562"/>
        <end position="596"/>
    </location>
</feature>
<evidence type="ECO:0000313" key="5">
    <source>
        <dbReference type="Proteomes" id="UP000218231"/>
    </source>
</evidence>
<dbReference type="GO" id="GO:0005694">
    <property type="term" value="C:chromosome"/>
    <property type="evidence" value="ECO:0007669"/>
    <property type="project" value="InterPro"/>
</dbReference>
<dbReference type="Gene3D" id="1.10.287.1490">
    <property type="match status" value="1"/>
</dbReference>
<dbReference type="Pfam" id="PF06470">
    <property type="entry name" value="SMC_hinge"/>
    <property type="match status" value="1"/>
</dbReference>
<dbReference type="AlphaFoldDB" id="A0A2A2KM94"/>
<dbReference type="Gene3D" id="3.40.50.300">
    <property type="entry name" value="P-loop containing nucleotide triphosphate hydrolases"/>
    <property type="match status" value="1"/>
</dbReference>
<dbReference type="SUPFAM" id="SSF75553">
    <property type="entry name" value="Smc hinge domain"/>
    <property type="match status" value="1"/>
</dbReference>
<keyword evidence="1 2" id="KW-0175">Coiled coil</keyword>
<proteinExistence type="predicted"/>
<evidence type="ECO:0000256" key="2">
    <source>
        <dbReference type="SAM" id="Coils"/>
    </source>
</evidence>
<dbReference type="EMBL" id="LIAE01008246">
    <property type="protein sequence ID" value="PAV74964.1"/>
    <property type="molecule type" value="Genomic_DNA"/>
</dbReference>
<dbReference type="GO" id="GO:0051276">
    <property type="term" value="P:chromosome organization"/>
    <property type="evidence" value="ECO:0007669"/>
    <property type="project" value="InterPro"/>
</dbReference>
<feature type="coiled-coil region" evidence="2">
    <location>
        <begin position="257"/>
        <end position="312"/>
    </location>
</feature>